<keyword evidence="9" id="KW-1185">Reference proteome</keyword>
<dbReference type="Proteomes" id="UP000786811">
    <property type="component" value="Unassembled WGS sequence"/>
</dbReference>
<dbReference type="SUPFAM" id="SSF57716">
    <property type="entry name" value="Glucocorticoid receptor-like (DNA-binding domain)"/>
    <property type="match status" value="1"/>
</dbReference>
<dbReference type="OrthoDB" id="428577at2759"/>
<keyword evidence="1" id="KW-0479">Metal-binding</keyword>
<dbReference type="EMBL" id="CAJNRD030001119">
    <property type="protein sequence ID" value="CAG5088652.1"/>
    <property type="molecule type" value="Genomic_DNA"/>
</dbReference>
<feature type="domain" description="AN1-type" evidence="7">
    <location>
        <begin position="95"/>
        <end position="141"/>
    </location>
</feature>
<dbReference type="FunFam" id="4.10.1110.10:FF:000001">
    <property type="entry name" value="Zinc finger AN1-type containing 6"/>
    <property type="match status" value="1"/>
</dbReference>
<dbReference type="SUPFAM" id="SSF118310">
    <property type="entry name" value="AN1-like Zinc finger"/>
    <property type="match status" value="1"/>
</dbReference>
<evidence type="ECO:0000313" key="9">
    <source>
        <dbReference type="Proteomes" id="UP000786811"/>
    </source>
</evidence>
<evidence type="ECO:0000256" key="3">
    <source>
        <dbReference type="ARBA" id="ARBA00022833"/>
    </source>
</evidence>
<dbReference type="PROSITE" id="PS51036">
    <property type="entry name" value="ZF_A20"/>
    <property type="match status" value="1"/>
</dbReference>
<dbReference type="PANTHER" id="PTHR10634:SF149">
    <property type="entry name" value="AN1-TYPE DOMAIN-CONTAINING PROTEIN-RELATED"/>
    <property type="match status" value="1"/>
</dbReference>
<dbReference type="PANTHER" id="PTHR10634">
    <property type="entry name" value="AN1-TYPE ZINC FINGER PROTEIN"/>
    <property type="match status" value="1"/>
</dbReference>
<dbReference type="SMART" id="SM00259">
    <property type="entry name" value="ZnF_A20"/>
    <property type="match status" value="1"/>
</dbReference>
<accession>A0A8J2H9F5</accession>
<proteinExistence type="predicted"/>
<dbReference type="GO" id="GO:0003677">
    <property type="term" value="F:DNA binding"/>
    <property type="evidence" value="ECO:0007669"/>
    <property type="project" value="InterPro"/>
</dbReference>
<keyword evidence="3" id="KW-0862">Zinc</keyword>
<dbReference type="Gene3D" id="4.10.1110.10">
    <property type="entry name" value="AN1-like Zinc finger"/>
    <property type="match status" value="1"/>
</dbReference>
<dbReference type="Pfam" id="PF01428">
    <property type="entry name" value="zf-AN1"/>
    <property type="match status" value="1"/>
</dbReference>
<evidence type="ECO:0000259" key="6">
    <source>
        <dbReference type="PROSITE" id="PS51036"/>
    </source>
</evidence>
<reference evidence="8" key="1">
    <citation type="submission" date="2021-04" db="EMBL/GenBank/DDBJ databases">
        <authorList>
            <person name="Chebbi M.A.C M."/>
        </authorList>
    </citation>
    <scope>NUCLEOTIDE SEQUENCE</scope>
</reference>
<gene>
    <name evidence="8" type="ORF">HICCMSTLAB_LOCUS4926</name>
</gene>
<dbReference type="AlphaFoldDB" id="A0A8J2H9F5"/>
<sequence length="160" mass="17149">MEPVEEFCLSGCGFFGSPATEGHCSVCYKNVILKQQLASALAAALPKSAAAPGATCSNAESTKGPLGSAGEKITDDVTPMEAVDREVGTSDGEKPKKRNRCFTCRKKLGLTGFDCRCGGVFCSLHRYSDMHKCNFDYKKMAAEEITKKNPVIIGSKVQKI</sequence>
<protein>
    <submittedName>
        <fullName evidence="8">Similar to ZFAND6: AN1-type zinc finger protein 6 (Pongo abelii)</fullName>
    </submittedName>
</protein>
<dbReference type="InterPro" id="IPR000058">
    <property type="entry name" value="Znf_AN1"/>
</dbReference>
<evidence type="ECO:0000259" key="7">
    <source>
        <dbReference type="PROSITE" id="PS51039"/>
    </source>
</evidence>
<dbReference type="PROSITE" id="PS51039">
    <property type="entry name" value="ZF_AN1"/>
    <property type="match status" value="1"/>
</dbReference>
<feature type="domain" description="A20-type" evidence="6">
    <location>
        <begin position="2"/>
        <end position="36"/>
    </location>
</feature>
<evidence type="ECO:0000313" key="8">
    <source>
        <dbReference type="EMBL" id="CAG5088652.1"/>
    </source>
</evidence>
<evidence type="ECO:0000256" key="4">
    <source>
        <dbReference type="PROSITE-ProRule" id="PRU00449"/>
    </source>
</evidence>
<dbReference type="Gene3D" id="1.20.5.4770">
    <property type="match status" value="1"/>
</dbReference>
<feature type="region of interest" description="Disordered" evidence="5">
    <location>
        <begin position="51"/>
        <end position="79"/>
    </location>
</feature>
<organism evidence="8 9">
    <name type="scientific">Cotesia congregata</name>
    <name type="common">Parasitoid wasp</name>
    <name type="synonym">Apanteles congregatus</name>
    <dbReference type="NCBI Taxonomy" id="51543"/>
    <lineage>
        <taxon>Eukaryota</taxon>
        <taxon>Metazoa</taxon>
        <taxon>Ecdysozoa</taxon>
        <taxon>Arthropoda</taxon>
        <taxon>Hexapoda</taxon>
        <taxon>Insecta</taxon>
        <taxon>Pterygota</taxon>
        <taxon>Neoptera</taxon>
        <taxon>Endopterygota</taxon>
        <taxon>Hymenoptera</taxon>
        <taxon>Apocrita</taxon>
        <taxon>Ichneumonoidea</taxon>
        <taxon>Braconidae</taxon>
        <taxon>Microgastrinae</taxon>
        <taxon>Cotesia</taxon>
    </lineage>
</organism>
<evidence type="ECO:0000256" key="5">
    <source>
        <dbReference type="SAM" id="MobiDB-lite"/>
    </source>
</evidence>
<dbReference type="SMART" id="SM00154">
    <property type="entry name" value="ZnF_AN1"/>
    <property type="match status" value="1"/>
</dbReference>
<evidence type="ECO:0000256" key="2">
    <source>
        <dbReference type="ARBA" id="ARBA00022771"/>
    </source>
</evidence>
<dbReference type="GO" id="GO:0008270">
    <property type="term" value="F:zinc ion binding"/>
    <property type="evidence" value="ECO:0007669"/>
    <property type="project" value="UniProtKB-KW"/>
</dbReference>
<dbReference type="InterPro" id="IPR050652">
    <property type="entry name" value="AN1_A20_ZnFinger"/>
</dbReference>
<name>A0A8J2H9F5_COTCN</name>
<comment type="caution">
    <text evidence="8">The sequence shown here is derived from an EMBL/GenBank/DDBJ whole genome shotgun (WGS) entry which is preliminary data.</text>
</comment>
<dbReference type="Pfam" id="PF01754">
    <property type="entry name" value="zf-A20"/>
    <property type="match status" value="1"/>
</dbReference>
<keyword evidence="2 4" id="KW-0863">Zinc-finger</keyword>
<dbReference type="InterPro" id="IPR002653">
    <property type="entry name" value="Znf_A20"/>
</dbReference>
<evidence type="ECO:0000256" key="1">
    <source>
        <dbReference type="ARBA" id="ARBA00022723"/>
    </source>
</evidence>
<dbReference type="InterPro" id="IPR035896">
    <property type="entry name" value="AN1-like_Znf"/>
</dbReference>